<protein>
    <submittedName>
        <fullName evidence="1">Asparaginase</fullName>
    </submittedName>
</protein>
<comment type="caution">
    <text evidence="1">The sequence shown here is derived from an EMBL/GenBank/DDBJ whole genome shotgun (WGS) entry which is preliminary data.</text>
</comment>
<dbReference type="Proteomes" id="UP000734511">
    <property type="component" value="Unassembled WGS sequence"/>
</dbReference>
<evidence type="ECO:0000313" key="2">
    <source>
        <dbReference type="Proteomes" id="UP000734511"/>
    </source>
</evidence>
<reference evidence="1 2" key="1">
    <citation type="submission" date="2020-03" db="EMBL/GenBank/DDBJ databases">
        <title>WGS of actinomycetes isolated from Thailand.</title>
        <authorList>
            <person name="Thawai C."/>
        </authorList>
    </citation>
    <scope>NUCLEOTIDE SEQUENCE [LARGE SCALE GENOMIC DNA]</scope>
    <source>
        <strain evidence="1 2">PRB2-1</strain>
    </source>
</reference>
<keyword evidence="2" id="KW-1185">Reference proteome</keyword>
<name>A0ABX0ZKN2_9ACTN</name>
<dbReference type="RefSeq" id="WP_167983214.1">
    <property type="nucleotide sequence ID" value="NZ_JAATEJ010000008.1"/>
</dbReference>
<sequence>MNAPAVMAHVLRSSMVESVHRGSLVLLHPDGSTAYAAGDTDSPIYPRSSNKPLQAAAMLRAGARLSGRWLALAAASHAGEPFHVQAVREILDAAGVGVEALGCPAFLPKDVGQRIAMVRDGDPTDRRLTMNCSGKHAGMLLACVTNGWPVEGYLDPRHPLQIAVNAEIEAATGEPIAHIGTDGCNAPAAAFSLTGLARAFQRLGAAAPGTALGNVADAMRAHPEYVAGTHEPDTWLMSAVPGLLAKSGAEGVQAVALPDGRAFAYKIEDGSERAMGPVLAQVLRQCGIDSPVLERLDTVQQPQPGAVPTVIEAVAFT</sequence>
<organism evidence="1 2">
    <name type="scientific">Actinacidiphila epipremni</name>
    <dbReference type="NCBI Taxonomy" id="2053013"/>
    <lineage>
        <taxon>Bacteria</taxon>
        <taxon>Bacillati</taxon>
        <taxon>Actinomycetota</taxon>
        <taxon>Actinomycetes</taxon>
        <taxon>Kitasatosporales</taxon>
        <taxon>Streptomycetaceae</taxon>
        <taxon>Actinacidiphila</taxon>
    </lineage>
</organism>
<dbReference type="PANTHER" id="PTHR42110:SF1">
    <property type="entry name" value="L-ASPARAGINASE, PUTATIVE (AFU_ORTHOLOGUE AFUA_3G11890)-RELATED"/>
    <property type="match status" value="1"/>
</dbReference>
<dbReference type="EMBL" id="JAATEJ010000008">
    <property type="protein sequence ID" value="NJP44350.1"/>
    <property type="molecule type" value="Genomic_DNA"/>
</dbReference>
<accession>A0ABX0ZKN2</accession>
<dbReference type="Pfam" id="PF06089">
    <property type="entry name" value="Asparaginase_II"/>
    <property type="match status" value="1"/>
</dbReference>
<dbReference type="InterPro" id="IPR010349">
    <property type="entry name" value="Asparaginase_II"/>
</dbReference>
<proteinExistence type="predicted"/>
<evidence type="ECO:0000313" key="1">
    <source>
        <dbReference type="EMBL" id="NJP44350.1"/>
    </source>
</evidence>
<gene>
    <name evidence="1" type="ORF">HCN08_13205</name>
</gene>
<dbReference type="PANTHER" id="PTHR42110">
    <property type="entry name" value="L-ASPARAGINASE, PUTATIVE (AFU_ORTHOLOGUE AFUA_3G11890)-RELATED"/>
    <property type="match status" value="1"/>
</dbReference>